<organism evidence="1 2">
    <name type="scientific">Oryza sativa subsp. japonica</name>
    <name type="common">Rice</name>
    <dbReference type="NCBI Taxonomy" id="39947"/>
    <lineage>
        <taxon>Eukaryota</taxon>
        <taxon>Viridiplantae</taxon>
        <taxon>Streptophyta</taxon>
        <taxon>Embryophyta</taxon>
        <taxon>Tracheophyta</taxon>
        <taxon>Spermatophyta</taxon>
        <taxon>Magnoliopsida</taxon>
        <taxon>Liliopsida</taxon>
        <taxon>Poales</taxon>
        <taxon>Poaceae</taxon>
        <taxon>BOP clade</taxon>
        <taxon>Oryzoideae</taxon>
        <taxon>Oryzeae</taxon>
        <taxon>Oryzinae</taxon>
        <taxon>Oryza</taxon>
        <taxon>Oryza sativa</taxon>
    </lineage>
</organism>
<evidence type="ECO:0000313" key="1">
    <source>
        <dbReference type="EMBL" id="BAD36099.1"/>
    </source>
</evidence>
<reference evidence="2" key="1">
    <citation type="journal article" date="2005" name="Nature">
        <title>The map-based sequence of the rice genome.</title>
        <authorList>
            <consortium name="International rice genome sequencing project (IRGSP)"/>
            <person name="Matsumoto T."/>
            <person name="Wu J."/>
            <person name="Kanamori H."/>
            <person name="Katayose Y."/>
            <person name="Fujisawa M."/>
            <person name="Namiki N."/>
            <person name="Mizuno H."/>
            <person name="Yamamoto K."/>
            <person name="Antonio B.A."/>
            <person name="Baba T."/>
            <person name="Sakata K."/>
            <person name="Nagamura Y."/>
            <person name="Aoki H."/>
            <person name="Arikawa K."/>
            <person name="Arita K."/>
            <person name="Bito T."/>
            <person name="Chiden Y."/>
            <person name="Fujitsuka N."/>
            <person name="Fukunaka R."/>
            <person name="Hamada M."/>
            <person name="Harada C."/>
            <person name="Hayashi A."/>
            <person name="Hijishita S."/>
            <person name="Honda M."/>
            <person name="Hosokawa S."/>
            <person name="Ichikawa Y."/>
            <person name="Idonuma A."/>
            <person name="Iijima M."/>
            <person name="Ikeda M."/>
            <person name="Ikeno M."/>
            <person name="Ito K."/>
            <person name="Ito S."/>
            <person name="Ito T."/>
            <person name="Ito Y."/>
            <person name="Ito Y."/>
            <person name="Iwabuchi A."/>
            <person name="Kamiya K."/>
            <person name="Karasawa W."/>
            <person name="Kurita K."/>
            <person name="Katagiri S."/>
            <person name="Kikuta A."/>
            <person name="Kobayashi H."/>
            <person name="Kobayashi N."/>
            <person name="Machita K."/>
            <person name="Maehara T."/>
            <person name="Masukawa M."/>
            <person name="Mizubayashi T."/>
            <person name="Mukai Y."/>
            <person name="Nagasaki H."/>
            <person name="Nagata Y."/>
            <person name="Naito S."/>
            <person name="Nakashima M."/>
            <person name="Nakama Y."/>
            <person name="Nakamichi Y."/>
            <person name="Nakamura M."/>
            <person name="Meguro A."/>
            <person name="Negishi M."/>
            <person name="Ohta I."/>
            <person name="Ohta T."/>
            <person name="Okamoto M."/>
            <person name="Ono N."/>
            <person name="Saji S."/>
            <person name="Sakaguchi M."/>
            <person name="Sakai K."/>
            <person name="Shibata M."/>
            <person name="Shimokawa T."/>
            <person name="Song J."/>
            <person name="Takazaki Y."/>
            <person name="Terasawa K."/>
            <person name="Tsugane M."/>
            <person name="Tsuji K."/>
            <person name="Ueda S."/>
            <person name="Waki K."/>
            <person name="Yamagata H."/>
            <person name="Yamamoto M."/>
            <person name="Yamamoto S."/>
            <person name="Yamane H."/>
            <person name="Yoshiki S."/>
            <person name="Yoshihara R."/>
            <person name="Yukawa K."/>
            <person name="Zhong H."/>
            <person name="Yano M."/>
            <person name="Yuan Q."/>
            <person name="Ouyang S."/>
            <person name="Liu J."/>
            <person name="Jones K.M."/>
            <person name="Gansberger K."/>
            <person name="Moffat K."/>
            <person name="Hill J."/>
            <person name="Bera J."/>
            <person name="Fadrosh D."/>
            <person name="Jin S."/>
            <person name="Johri S."/>
            <person name="Kim M."/>
            <person name="Overton L."/>
            <person name="Reardon M."/>
            <person name="Tsitrin T."/>
            <person name="Vuong H."/>
            <person name="Weaver B."/>
            <person name="Ciecko A."/>
            <person name="Tallon L."/>
            <person name="Jackson J."/>
            <person name="Pai G."/>
            <person name="Aken S.V."/>
            <person name="Utterback T."/>
            <person name="Reidmuller S."/>
            <person name="Feldblyum T."/>
            <person name="Hsiao J."/>
            <person name="Zismann V."/>
            <person name="Iobst S."/>
            <person name="de Vazeille A.R."/>
            <person name="Buell C.R."/>
            <person name="Ying K."/>
            <person name="Li Y."/>
            <person name="Lu T."/>
            <person name="Huang Y."/>
            <person name="Zhao Q."/>
            <person name="Feng Q."/>
            <person name="Zhang L."/>
            <person name="Zhu J."/>
            <person name="Weng Q."/>
            <person name="Mu J."/>
            <person name="Lu Y."/>
            <person name="Fan D."/>
            <person name="Liu Y."/>
            <person name="Guan J."/>
            <person name="Zhang Y."/>
            <person name="Yu S."/>
            <person name="Liu X."/>
            <person name="Zhang Y."/>
            <person name="Hong G."/>
            <person name="Han B."/>
            <person name="Choisne N."/>
            <person name="Demange N."/>
            <person name="Orjeda G."/>
            <person name="Samain S."/>
            <person name="Cattolico L."/>
            <person name="Pelletier E."/>
            <person name="Couloux A."/>
            <person name="Segurens B."/>
            <person name="Wincker P."/>
            <person name="D'Hont A."/>
            <person name="Scarpelli C."/>
            <person name="Weissenbach J."/>
            <person name="Salanoubat M."/>
            <person name="Quetier F."/>
            <person name="Yu Y."/>
            <person name="Kim H.R."/>
            <person name="Rambo T."/>
            <person name="Currie J."/>
            <person name="Collura K."/>
            <person name="Luo M."/>
            <person name="Yang T."/>
            <person name="Ammiraju J.S.S."/>
            <person name="Engler F."/>
            <person name="Soderlund C."/>
            <person name="Wing R.A."/>
            <person name="Palmer L.E."/>
            <person name="de la Bastide M."/>
            <person name="Spiegel L."/>
            <person name="Nascimento L."/>
            <person name="Zutavern T."/>
            <person name="O'Shaughnessy A."/>
            <person name="Dike S."/>
            <person name="Dedhia N."/>
            <person name="Preston R."/>
            <person name="Balija V."/>
            <person name="McCombie W.R."/>
            <person name="Chow T."/>
            <person name="Chen H."/>
            <person name="Chung M."/>
            <person name="Chen C."/>
            <person name="Shaw J."/>
            <person name="Wu H."/>
            <person name="Hsiao K."/>
            <person name="Chao Y."/>
            <person name="Chu M."/>
            <person name="Cheng C."/>
            <person name="Hour A."/>
            <person name="Lee P."/>
            <person name="Lin S."/>
            <person name="Lin Y."/>
            <person name="Liou J."/>
            <person name="Liu S."/>
            <person name="Hsing Y."/>
            <person name="Raghuvanshi S."/>
            <person name="Mohanty A."/>
            <person name="Bharti A.K."/>
            <person name="Gaur A."/>
            <person name="Gupta V."/>
            <person name="Kumar D."/>
            <person name="Ravi V."/>
            <person name="Vij S."/>
            <person name="Kapur A."/>
            <person name="Khurana P."/>
            <person name="Khurana P."/>
            <person name="Khurana J.P."/>
            <person name="Tyagi A.K."/>
            <person name="Gaikwad K."/>
            <person name="Singh A."/>
            <person name="Dalal V."/>
            <person name="Srivastava S."/>
            <person name="Dixit A."/>
            <person name="Pal A.K."/>
            <person name="Ghazi I.A."/>
            <person name="Yadav M."/>
            <person name="Pandit A."/>
            <person name="Bhargava A."/>
            <person name="Sureshbabu K."/>
            <person name="Batra K."/>
            <person name="Sharma T.R."/>
            <person name="Mohapatra T."/>
            <person name="Singh N.K."/>
            <person name="Messing J."/>
            <person name="Nelson A.B."/>
            <person name="Fuks G."/>
            <person name="Kavchok S."/>
            <person name="Keizer G."/>
            <person name="Linton E."/>
            <person name="Llaca V."/>
            <person name="Song R."/>
            <person name="Tanyolac B."/>
            <person name="Young S."/>
            <person name="Ho-Il K."/>
            <person name="Hahn J.H."/>
            <person name="Sangsakoo G."/>
            <person name="Vanavichit A."/>
            <person name="de Mattos Luiz.A.T."/>
            <person name="Zimmer P.D."/>
            <person name="Malone G."/>
            <person name="Dellagostin O."/>
            <person name="de Oliveira A.C."/>
            <person name="Bevan M."/>
            <person name="Bancroft I."/>
            <person name="Minx P."/>
            <person name="Cordum H."/>
            <person name="Wilson R."/>
            <person name="Cheng Z."/>
            <person name="Jin W."/>
            <person name="Jiang J."/>
            <person name="Leong S.A."/>
            <person name="Iwama H."/>
            <person name="Gojobori T."/>
            <person name="Itoh T."/>
            <person name="Niimura Y."/>
            <person name="Fujii Y."/>
            <person name="Habara T."/>
            <person name="Sakai H."/>
            <person name="Sato Y."/>
            <person name="Wilson G."/>
            <person name="Kumar K."/>
            <person name="McCouch S."/>
            <person name="Juretic N."/>
            <person name="Hoen D."/>
            <person name="Wright S."/>
            <person name="Bruskiewich R."/>
            <person name="Bureau T."/>
            <person name="Miyao A."/>
            <person name="Hirochika H."/>
            <person name="Nishikawa T."/>
            <person name="Kadowaki K."/>
            <person name="Sugiura M."/>
            <person name="Burr B."/>
            <person name="Sasaki T."/>
        </authorList>
    </citation>
    <scope>NUCLEOTIDE SEQUENCE [LARGE SCALE GENOMIC DNA]</scope>
    <source>
        <strain evidence="2">cv. Nipponbare</strain>
    </source>
</reference>
<name>Q69QB0_ORYSJ</name>
<dbReference type="EMBL" id="AP005425">
    <property type="protein sequence ID" value="BAD36099.1"/>
    <property type="molecule type" value="Genomic_DNA"/>
</dbReference>
<sequence>MWPVRPCYSATARKLAVVVLSEGPIGLAGQTEVEWPVRPALARSDRHRLGLTDYGSVGFVSAIPSSTIPASTGPV</sequence>
<gene>
    <name evidence="1" type="primary">P0644A02.21</name>
</gene>
<proteinExistence type="predicted"/>
<evidence type="ECO:0000313" key="2">
    <source>
        <dbReference type="Proteomes" id="UP000000763"/>
    </source>
</evidence>
<accession>Q69QB0</accession>
<dbReference type="Proteomes" id="UP000000763">
    <property type="component" value="Chromosome 6"/>
</dbReference>
<dbReference type="AlphaFoldDB" id="Q69QB0"/>
<protein>
    <submittedName>
        <fullName evidence="1">Uncharacterized protein</fullName>
    </submittedName>
</protein>
<reference evidence="2" key="2">
    <citation type="journal article" date="2008" name="Nucleic Acids Res.">
        <title>The rice annotation project database (RAP-DB): 2008 update.</title>
        <authorList>
            <consortium name="The rice annotation project (RAP)"/>
        </authorList>
    </citation>
    <scope>GENOME REANNOTATION</scope>
    <source>
        <strain evidence="2">cv. Nipponbare</strain>
    </source>
</reference>